<dbReference type="RefSeq" id="WP_132027389.1">
    <property type="nucleotide sequence ID" value="NZ_CP068564.1"/>
</dbReference>
<dbReference type="Pfam" id="PF00005">
    <property type="entry name" value="ABC_tran"/>
    <property type="match status" value="1"/>
</dbReference>
<dbReference type="GO" id="GO:0005524">
    <property type="term" value="F:ATP binding"/>
    <property type="evidence" value="ECO:0007669"/>
    <property type="project" value="UniProtKB-KW"/>
</dbReference>
<reference evidence="4 5" key="1">
    <citation type="submission" date="2019-03" db="EMBL/GenBank/DDBJ databases">
        <title>Genomic Encyclopedia of Type Strains, Phase IV (KMG-IV): sequencing the most valuable type-strain genomes for metagenomic binning, comparative biology and taxonomic classification.</title>
        <authorList>
            <person name="Goeker M."/>
        </authorList>
    </citation>
    <scope>NUCLEOTIDE SEQUENCE [LARGE SCALE GENOMIC DNA]</scope>
    <source>
        <strain evidence="4 5">DSM 26752</strain>
    </source>
</reference>
<evidence type="ECO:0000256" key="1">
    <source>
        <dbReference type="ARBA" id="ARBA00022741"/>
    </source>
</evidence>
<dbReference type="PANTHER" id="PTHR24220">
    <property type="entry name" value="IMPORT ATP-BINDING PROTEIN"/>
    <property type="match status" value="1"/>
</dbReference>
<evidence type="ECO:0000313" key="4">
    <source>
        <dbReference type="EMBL" id="TCS89338.1"/>
    </source>
</evidence>
<evidence type="ECO:0000313" key="5">
    <source>
        <dbReference type="Proteomes" id="UP000294567"/>
    </source>
</evidence>
<evidence type="ECO:0000256" key="2">
    <source>
        <dbReference type="ARBA" id="ARBA00022840"/>
    </source>
</evidence>
<dbReference type="InterPro" id="IPR015854">
    <property type="entry name" value="ABC_transpr_LolD-like"/>
</dbReference>
<protein>
    <submittedName>
        <fullName evidence="4">Putative ABC transport system ATP-binding protein</fullName>
    </submittedName>
</protein>
<dbReference type="Gene3D" id="3.40.50.300">
    <property type="entry name" value="P-loop containing nucleotide triphosphate hydrolases"/>
    <property type="match status" value="1"/>
</dbReference>
<dbReference type="Proteomes" id="UP000294567">
    <property type="component" value="Unassembled WGS sequence"/>
</dbReference>
<dbReference type="GO" id="GO:0005886">
    <property type="term" value="C:plasma membrane"/>
    <property type="evidence" value="ECO:0007669"/>
    <property type="project" value="TreeGrafter"/>
</dbReference>
<dbReference type="SMART" id="SM00382">
    <property type="entry name" value="AAA"/>
    <property type="match status" value="1"/>
</dbReference>
<proteinExistence type="predicted"/>
<feature type="domain" description="ABC transporter" evidence="3">
    <location>
        <begin position="3"/>
        <end position="207"/>
    </location>
</feature>
<dbReference type="InterPro" id="IPR017871">
    <property type="entry name" value="ABC_transporter-like_CS"/>
</dbReference>
<dbReference type="SUPFAM" id="SSF52540">
    <property type="entry name" value="P-loop containing nucleoside triphosphate hydrolases"/>
    <property type="match status" value="1"/>
</dbReference>
<dbReference type="PANTHER" id="PTHR24220:SF86">
    <property type="entry name" value="ABC TRANSPORTER ABCH.1"/>
    <property type="match status" value="1"/>
</dbReference>
<dbReference type="EMBL" id="SMAE01000006">
    <property type="protein sequence ID" value="TCS89338.1"/>
    <property type="molecule type" value="Genomic_DNA"/>
</dbReference>
<dbReference type="PROSITE" id="PS50893">
    <property type="entry name" value="ABC_TRANSPORTER_2"/>
    <property type="match status" value="1"/>
</dbReference>
<dbReference type="PROSITE" id="PS00211">
    <property type="entry name" value="ABC_TRANSPORTER_1"/>
    <property type="match status" value="1"/>
</dbReference>
<keyword evidence="2 4" id="KW-0067">ATP-binding</keyword>
<dbReference type="InterPro" id="IPR003439">
    <property type="entry name" value="ABC_transporter-like_ATP-bd"/>
</dbReference>
<evidence type="ECO:0000259" key="3">
    <source>
        <dbReference type="PROSITE" id="PS50893"/>
    </source>
</evidence>
<dbReference type="InterPro" id="IPR027417">
    <property type="entry name" value="P-loop_NTPase"/>
</dbReference>
<accession>A0A4R3KWB9</accession>
<name>A0A4R3KWB9_9FIRM</name>
<dbReference type="AlphaFoldDB" id="A0A4R3KWB9"/>
<dbReference type="GO" id="GO:0022857">
    <property type="term" value="F:transmembrane transporter activity"/>
    <property type="evidence" value="ECO:0007669"/>
    <property type="project" value="TreeGrafter"/>
</dbReference>
<comment type="caution">
    <text evidence="4">The sequence shown here is derived from an EMBL/GenBank/DDBJ whole genome shotgun (WGS) entry which is preliminary data.</text>
</comment>
<dbReference type="OrthoDB" id="9802264at2"/>
<organism evidence="4 5">
    <name type="scientific">Keratinibaculum paraultunense</name>
    <dbReference type="NCBI Taxonomy" id="1278232"/>
    <lineage>
        <taxon>Bacteria</taxon>
        <taxon>Bacillati</taxon>
        <taxon>Bacillota</taxon>
        <taxon>Tissierellia</taxon>
        <taxon>Tissierellales</taxon>
        <taxon>Tepidimicrobiaceae</taxon>
        <taxon>Keratinibaculum</taxon>
    </lineage>
</organism>
<keyword evidence="1" id="KW-0547">Nucleotide-binding</keyword>
<dbReference type="InterPro" id="IPR003593">
    <property type="entry name" value="AAA+_ATPase"/>
</dbReference>
<keyword evidence="5" id="KW-1185">Reference proteome</keyword>
<sequence>MKIEAKEISLNIKGHVIFENISFTIEGPQMVAITGPSGCGKTSLLNCLGLIQKISNGAILINGKDCSNLTEKERIDFWQKQAAFIYQDYGIIEDENVRYNITFSNKQKNDKEISEILKQVGLINKIDTQASVLSGGEKQRLGIARALYKKAKFIFADEPTASLDAKNREIIIDLLKSCVNEGAIVILATHDERLSMICNSVINMGKI</sequence>
<gene>
    <name evidence="4" type="ORF">EDD65_1064</name>
</gene>
<dbReference type="GO" id="GO:0016887">
    <property type="term" value="F:ATP hydrolysis activity"/>
    <property type="evidence" value="ECO:0007669"/>
    <property type="project" value="InterPro"/>
</dbReference>